<dbReference type="GO" id="GO:0004177">
    <property type="term" value="F:aminopeptidase activity"/>
    <property type="evidence" value="ECO:0007669"/>
    <property type="project" value="UniProtKB-KW"/>
</dbReference>
<organism evidence="4 5">
    <name type="scientific">Clostridium malenominatum</name>
    <dbReference type="NCBI Taxonomy" id="1539"/>
    <lineage>
        <taxon>Bacteria</taxon>
        <taxon>Bacillati</taxon>
        <taxon>Bacillota</taxon>
        <taxon>Clostridia</taxon>
        <taxon>Eubacteriales</taxon>
        <taxon>Clostridiaceae</taxon>
        <taxon>Clostridium</taxon>
    </lineage>
</organism>
<evidence type="ECO:0000259" key="3">
    <source>
        <dbReference type="Pfam" id="PF04389"/>
    </source>
</evidence>
<dbReference type="InterPro" id="IPR045175">
    <property type="entry name" value="M28_fam"/>
</dbReference>
<dbReference type="SUPFAM" id="SSF52025">
    <property type="entry name" value="PA domain"/>
    <property type="match status" value="1"/>
</dbReference>
<accession>A0ABN1ISY5</accession>
<feature type="domain" description="Peptidase M28" evidence="3">
    <location>
        <begin position="237"/>
        <end position="433"/>
    </location>
</feature>
<dbReference type="SUPFAM" id="SSF53187">
    <property type="entry name" value="Zn-dependent exopeptidases"/>
    <property type="match status" value="1"/>
</dbReference>
<sequence>MKRIMKFKRLRFLVLVLALMVFSSTVTFAAPNENSSTAFDKKVLARIDAERALKHIENLSEGIGPRIAGTKEERQAAEYVKRELNRYGYDAEIQEFDIKNVIPKLTIDSLNNKELKSNAATGSGNTGENGVTANIINCGLGLDSSNFPEEVKGNIALIQRGAISFSDKAINAVAAGAVGVILYNNVDGILNPTLGTYVSPIPVLAISKADGDLLANEVADKEIQATIKAPLYTKSWNVIAKREPKNKNKATDKIIYVTAHYDSVPYAPGANDNASGTAMLLEFARILKAYPIDKEVRFIACGAEEIGLLGSRYYVSKLSEDELSRSFANFNMDMIATSYEACNILYADTVTGEPNLVTDYAVAAGARLGNNILSISPGSSSDHAPFGDLGIPAACFIWGDENGKLEPWYHTPDDTINTNLSLDRLQQAGEIVGSALYDALRVQTPNLKNTPVKINTNKHYDFGVTQ</sequence>
<feature type="signal peptide" evidence="1">
    <location>
        <begin position="1"/>
        <end position="29"/>
    </location>
</feature>
<evidence type="ECO:0000259" key="2">
    <source>
        <dbReference type="Pfam" id="PF02225"/>
    </source>
</evidence>
<keyword evidence="4" id="KW-0031">Aminopeptidase</keyword>
<dbReference type="Pfam" id="PF04389">
    <property type="entry name" value="Peptidase_M28"/>
    <property type="match status" value="1"/>
</dbReference>
<dbReference type="Gene3D" id="3.50.30.30">
    <property type="match status" value="1"/>
</dbReference>
<evidence type="ECO:0000313" key="5">
    <source>
        <dbReference type="Proteomes" id="UP001500339"/>
    </source>
</evidence>
<evidence type="ECO:0000256" key="1">
    <source>
        <dbReference type="SAM" id="SignalP"/>
    </source>
</evidence>
<protein>
    <submittedName>
        <fullName evidence="4">Aminopeptidase YwaD</fullName>
    </submittedName>
</protein>
<dbReference type="InterPro" id="IPR003137">
    <property type="entry name" value="PA_domain"/>
</dbReference>
<keyword evidence="5" id="KW-1185">Reference proteome</keyword>
<reference evidence="4 5" key="1">
    <citation type="journal article" date="2019" name="Int. J. Syst. Evol. Microbiol.">
        <title>The Global Catalogue of Microorganisms (GCM) 10K type strain sequencing project: providing services to taxonomists for standard genome sequencing and annotation.</title>
        <authorList>
            <consortium name="The Broad Institute Genomics Platform"/>
            <consortium name="The Broad Institute Genome Sequencing Center for Infectious Disease"/>
            <person name="Wu L."/>
            <person name="Ma J."/>
        </authorList>
    </citation>
    <scope>NUCLEOTIDE SEQUENCE [LARGE SCALE GENOMIC DNA]</scope>
    <source>
        <strain evidence="4 5">JCM 1405</strain>
    </source>
</reference>
<keyword evidence="4" id="KW-0645">Protease</keyword>
<dbReference type="CDD" id="cd02133">
    <property type="entry name" value="PA_C5a_like"/>
    <property type="match status" value="1"/>
</dbReference>
<dbReference type="Proteomes" id="UP001500339">
    <property type="component" value="Unassembled WGS sequence"/>
</dbReference>
<dbReference type="PANTHER" id="PTHR12147:SF26">
    <property type="entry name" value="PEPTIDASE M28 DOMAIN-CONTAINING PROTEIN"/>
    <property type="match status" value="1"/>
</dbReference>
<feature type="domain" description="PA" evidence="2">
    <location>
        <begin position="143"/>
        <end position="214"/>
    </location>
</feature>
<dbReference type="Gene3D" id="3.40.630.10">
    <property type="entry name" value="Zn peptidases"/>
    <property type="match status" value="1"/>
</dbReference>
<keyword evidence="1" id="KW-0732">Signal</keyword>
<keyword evidence="4" id="KW-0378">Hydrolase</keyword>
<comment type="caution">
    <text evidence="4">The sequence shown here is derived from an EMBL/GenBank/DDBJ whole genome shotgun (WGS) entry which is preliminary data.</text>
</comment>
<feature type="chain" id="PRO_5046411612" evidence="1">
    <location>
        <begin position="30"/>
        <end position="466"/>
    </location>
</feature>
<dbReference type="Pfam" id="PF02225">
    <property type="entry name" value="PA"/>
    <property type="match status" value="1"/>
</dbReference>
<dbReference type="PANTHER" id="PTHR12147">
    <property type="entry name" value="METALLOPEPTIDASE M28 FAMILY MEMBER"/>
    <property type="match status" value="1"/>
</dbReference>
<dbReference type="RefSeq" id="WP_343767385.1">
    <property type="nucleotide sequence ID" value="NZ_BAAACF010000001.1"/>
</dbReference>
<dbReference type="EMBL" id="BAAACF010000001">
    <property type="protein sequence ID" value="GAA0720754.1"/>
    <property type="molecule type" value="Genomic_DNA"/>
</dbReference>
<gene>
    <name evidence="4" type="primary">ywaD_1</name>
    <name evidence="4" type="ORF">GCM10008905_10280</name>
</gene>
<dbReference type="InterPro" id="IPR007484">
    <property type="entry name" value="Peptidase_M28"/>
</dbReference>
<name>A0ABN1ISY5_9CLOT</name>
<dbReference type="InterPro" id="IPR046450">
    <property type="entry name" value="PA_dom_sf"/>
</dbReference>
<proteinExistence type="predicted"/>
<evidence type="ECO:0000313" key="4">
    <source>
        <dbReference type="EMBL" id="GAA0720754.1"/>
    </source>
</evidence>